<organism evidence="2 3">
    <name type="scientific">Marchantia polymorpha subsp. ruderalis</name>
    <dbReference type="NCBI Taxonomy" id="1480154"/>
    <lineage>
        <taxon>Eukaryota</taxon>
        <taxon>Viridiplantae</taxon>
        <taxon>Streptophyta</taxon>
        <taxon>Embryophyta</taxon>
        <taxon>Marchantiophyta</taxon>
        <taxon>Marchantiopsida</taxon>
        <taxon>Marchantiidae</taxon>
        <taxon>Marchantiales</taxon>
        <taxon>Marchantiaceae</taxon>
        <taxon>Marchantia</taxon>
    </lineage>
</organism>
<feature type="region of interest" description="Disordered" evidence="1">
    <location>
        <begin position="145"/>
        <end position="174"/>
    </location>
</feature>
<gene>
    <name evidence="2" type="ORF">AXG93_3016s1300</name>
</gene>
<dbReference type="Proteomes" id="UP000077202">
    <property type="component" value="Unassembled WGS sequence"/>
</dbReference>
<evidence type="ECO:0000256" key="1">
    <source>
        <dbReference type="SAM" id="MobiDB-lite"/>
    </source>
</evidence>
<feature type="region of interest" description="Disordered" evidence="1">
    <location>
        <begin position="1"/>
        <end position="20"/>
    </location>
</feature>
<evidence type="ECO:0000313" key="3">
    <source>
        <dbReference type="Proteomes" id="UP000077202"/>
    </source>
</evidence>
<protein>
    <submittedName>
        <fullName evidence="2">Uncharacterized protein</fullName>
    </submittedName>
</protein>
<sequence>MTPDSEPKPRHHHHLRSRVTVGYKPNLPQQNWSHLRAPVGDYMNSSCASHESAKRAKSSYILLKWWTNNPPKLFLRPRGSRWIGRMLFQERGREGGRGEDEKQISQQSEEYWGNYTAKKSAATERMELDAIWQLMPIGITCKGFTDDPNEAQANGEAGTPENMETCDQQHEKSP</sequence>
<name>A0A176WET2_MARPO</name>
<reference evidence="2" key="1">
    <citation type="submission" date="2016-03" db="EMBL/GenBank/DDBJ databases">
        <title>Mechanisms controlling the formation of the plant cell surface in tip-growing cells are functionally conserved among land plants.</title>
        <authorList>
            <person name="Honkanen S."/>
            <person name="Jones V.A."/>
            <person name="Morieri G."/>
            <person name="Champion C."/>
            <person name="Hetherington A.J."/>
            <person name="Kelly S."/>
            <person name="Saint-Marcoux D."/>
            <person name="Proust H."/>
            <person name="Prescott H."/>
            <person name="Dolan L."/>
        </authorList>
    </citation>
    <scope>NUCLEOTIDE SEQUENCE [LARGE SCALE GENOMIC DNA]</scope>
    <source>
        <tissue evidence="2">Whole gametophyte</tissue>
    </source>
</reference>
<proteinExistence type="predicted"/>
<evidence type="ECO:0000313" key="2">
    <source>
        <dbReference type="EMBL" id="OAE30646.1"/>
    </source>
</evidence>
<dbReference type="AlphaFoldDB" id="A0A176WET2"/>
<comment type="caution">
    <text evidence="2">The sequence shown here is derived from an EMBL/GenBank/DDBJ whole genome shotgun (WGS) entry which is preliminary data.</text>
</comment>
<accession>A0A176WET2</accession>
<dbReference type="EMBL" id="LVLJ01001283">
    <property type="protein sequence ID" value="OAE30646.1"/>
    <property type="molecule type" value="Genomic_DNA"/>
</dbReference>
<keyword evidence="3" id="KW-1185">Reference proteome</keyword>